<evidence type="ECO:0000256" key="8">
    <source>
        <dbReference type="SAM" id="Phobius"/>
    </source>
</evidence>
<name>A0A560HA30_9PROT</name>
<protein>
    <submittedName>
        <fullName evidence="9">NRAMP (Natural resistance-associated macrophage protein)-like metal ion transporter</fullName>
    </submittedName>
</protein>
<dbReference type="InterPro" id="IPR001046">
    <property type="entry name" value="NRAMP_fam"/>
</dbReference>
<feature type="transmembrane region" description="Helical" evidence="8">
    <location>
        <begin position="134"/>
        <end position="153"/>
    </location>
</feature>
<proteinExistence type="predicted"/>
<keyword evidence="5 8" id="KW-1133">Transmembrane helix</keyword>
<keyword evidence="3 8" id="KW-0812">Transmembrane</keyword>
<evidence type="ECO:0000256" key="1">
    <source>
        <dbReference type="ARBA" id="ARBA00004141"/>
    </source>
</evidence>
<evidence type="ECO:0000256" key="2">
    <source>
        <dbReference type="ARBA" id="ARBA00022448"/>
    </source>
</evidence>
<feature type="transmembrane region" description="Helical" evidence="8">
    <location>
        <begin position="414"/>
        <end position="435"/>
    </location>
</feature>
<keyword evidence="2" id="KW-0813">Transport</keyword>
<dbReference type="GO" id="GO:0034755">
    <property type="term" value="P:iron ion transmembrane transport"/>
    <property type="evidence" value="ECO:0007669"/>
    <property type="project" value="TreeGrafter"/>
</dbReference>
<evidence type="ECO:0000256" key="4">
    <source>
        <dbReference type="ARBA" id="ARBA00022847"/>
    </source>
</evidence>
<dbReference type="Proteomes" id="UP000315751">
    <property type="component" value="Unassembled WGS sequence"/>
</dbReference>
<evidence type="ECO:0000313" key="10">
    <source>
        <dbReference type="Proteomes" id="UP000315751"/>
    </source>
</evidence>
<comment type="caution">
    <text evidence="9">The sequence shown here is derived from an EMBL/GenBank/DDBJ whole genome shotgun (WGS) entry which is preliminary data.</text>
</comment>
<dbReference type="GO" id="GO:0005384">
    <property type="term" value="F:manganese ion transmembrane transporter activity"/>
    <property type="evidence" value="ECO:0007669"/>
    <property type="project" value="TreeGrafter"/>
</dbReference>
<feature type="transmembrane region" description="Helical" evidence="8">
    <location>
        <begin position="160"/>
        <end position="180"/>
    </location>
</feature>
<keyword evidence="6 8" id="KW-0472">Membrane</keyword>
<dbReference type="PANTHER" id="PTHR11706:SF33">
    <property type="entry name" value="NATURAL RESISTANCE-ASSOCIATED MACROPHAGE PROTEIN 2"/>
    <property type="match status" value="1"/>
</dbReference>
<evidence type="ECO:0000256" key="3">
    <source>
        <dbReference type="ARBA" id="ARBA00022692"/>
    </source>
</evidence>
<keyword evidence="4" id="KW-0769">Symport</keyword>
<evidence type="ECO:0000256" key="7">
    <source>
        <dbReference type="SAM" id="MobiDB-lite"/>
    </source>
</evidence>
<dbReference type="AlphaFoldDB" id="A0A560HA30"/>
<dbReference type="OrthoDB" id="9787548at2"/>
<evidence type="ECO:0000256" key="6">
    <source>
        <dbReference type="ARBA" id="ARBA00023136"/>
    </source>
</evidence>
<feature type="transmembrane region" description="Helical" evidence="8">
    <location>
        <begin position="298"/>
        <end position="328"/>
    </location>
</feature>
<evidence type="ECO:0000256" key="5">
    <source>
        <dbReference type="ARBA" id="ARBA00022989"/>
    </source>
</evidence>
<dbReference type="Pfam" id="PF01566">
    <property type="entry name" value="Nramp"/>
    <property type="match status" value="1"/>
</dbReference>
<reference evidence="9 10" key="1">
    <citation type="submission" date="2019-06" db="EMBL/GenBank/DDBJ databases">
        <title>Genomic Encyclopedia of Type Strains, Phase IV (KMG-V): Genome sequencing to study the core and pangenomes of soil and plant-associated prokaryotes.</title>
        <authorList>
            <person name="Whitman W."/>
        </authorList>
    </citation>
    <scope>NUCLEOTIDE SEQUENCE [LARGE SCALE GENOMIC DNA]</scope>
    <source>
        <strain evidence="9 10">BR 11622</strain>
    </source>
</reference>
<feature type="transmembrane region" description="Helical" evidence="8">
    <location>
        <begin position="256"/>
        <end position="278"/>
    </location>
</feature>
<dbReference type="GO" id="GO:0015086">
    <property type="term" value="F:cadmium ion transmembrane transporter activity"/>
    <property type="evidence" value="ECO:0007669"/>
    <property type="project" value="TreeGrafter"/>
</dbReference>
<organism evidence="9 10">
    <name type="scientific">Nitrospirillum amazonense</name>
    <dbReference type="NCBI Taxonomy" id="28077"/>
    <lineage>
        <taxon>Bacteria</taxon>
        <taxon>Pseudomonadati</taxon>
        <taxon>Pseudomonadota</taxon>
        <taxon>Alphaproteobacteria</taxon>
        <taxon>Rhodospirillales</taxon>
        <taxon>Azospirillaceae</taxon>
        <taxon>Nitrospirillum</taxon>
    </lineage>
</organism>
<dbReference type="GO" id="GO:0005886">
    <property type="term" value="C:plasma membrane"/>
    <property type="evidence" value="ECO:0007669"/>
    <property type="project" value="TreeGrafter"/>
</dbReference>
<dbReference type="EMBL" id="VITR01000006">
    <property type="protein sequence ID" value="TWB42474.1"/>
    <property type="molecule type" value="Genomic_DNA"/>
</dbReference>
<gene>
    <name evidence="9" type="ORF">FBZ90_10670</name>
</gene>
<sequence length="436" mass="46300">MDTLEPDSAPSATATGPRKPRTIWQCLGPGLVTGASDDDPSGIATYSQAGAQFGYGLAWTLVLTYPLMAAIQEISARIGRVTGHGIAGNLRRHYPPLTINAIVFLLVAANVVNIGADLGAMAAALGLLIGGPQWLYVIAFGGASAALQILVPYCRYVSILKWLTLSLFAYVATVLVVPIPWGELGRAIVRPHVAWASPDYLVAVVAVFGTTISPYLFFWQADQEVEEEKDDPAAQPLKKAPEQGPEELRRIRLDTYIGMLLSNGVALFIIITTAATLHTHGVTDIQTSSQAAEALRPIAGTFAFAIFALGIIGTGLLALPVLAGSAAYALGEARRWPVGLARPWNKAKAFYGAILAAMAVGSVMNVIDMDPVKALFWSAVVNGLVAVPVIVMMMRMATKREIMGDFVLPPGLRALGWACMAAMAVVDTAMVVTWFV</sequence>
<feature type="transmembrane region" description="Helical" evidence="8">
    <location>
        <begin position="349"/>
        <end position="368"/>
    </location>
</feature>
<dbReference type="PANTHER" id="PTHR11706">
    <property type="entry name" value="SOLUTE CARRIER PROTEIN FAMILY 11 MEMBER"/>
    <property type="match status" value="1"/>
</dbReference>
<feature type="transmembrane region" description="Helical" evidence="8">
    <location>
        <begin position="374"/>
        <end position="393"/>
    </location>
</feature>
<keyword evidence="10" id="KW-1185">Reference proteome</keyword>
<dbReference type="GO" id="GO:0015293">
    <property type="term" value="F:symporter activity"/>
    <property type="evidence" value="ECO:0007669"/>
    <property type="project" value="UniProtKB-KW"/>
</dbReference>
<evidence type="ECO:0000313" key="9">
    <source>
        <dbReference type="EMBL" id="TWB42474.1"/>
    </source>
</evidence>
<accession>A0A560HA30</accession>
<dbReference type="RefSeq" id="WP_145732127.1">
    <property type="nucleotide sequence ID" value="NZ_VITR01000006.1"/>
</dbReference>
<feature type="region of interest" description="Disordered" evidence="7">
    <location>
        <begin position="1"/>
        <end position="20"/>
    </location>
</feature>
<feature type="transmembrane region" description="Helical" evidence="8">
    <location>
        <begin position="101"/>
        <end position="128"/>
    </location>
</feature>
<feature type="transmembrane region" description="Helical" evidence="8">
    <location>
        <begin position="200"/>
        <end position="219"/>
    </location>
</feature>
<comment type="subcellular location">
    <subcellularLocation>
        <location evidence="1">Membrane</location>
        <topology evidence="1">Multi-pass membrane protein</topology>
    </subcellularLocation>
</comment>